<dbReference type="AlphaFoldDB" id="A0A1H8EIB2"/>
<evidence type="ECO:0000313" key="2">
    <source>
        <dbReference type="EMBL" id="SEN18864.1"/>
    </source>
</evidence>
<proteinExistence type="predicted"/>
<dbReference type="Proteomes" id="UP000181951">
    <property type="component" value="Unassembled WGS sequence"/>
</dbReference>
<dbReference type="EMBL" id="FODD01000002">
    <property type="protein sequence ID" value="SEN18864.1"/>
    <property type="molecule type" value="Genomic_DNA"/>
</dbReference>
<accession>A0A1H8EIB2</accession>
<organism evidence="2 3">
    <name type="scientific">Actinacidiphila rubida</name>
    <dbReference type="NCBI Taxonomy" id="310780"/>
    <lineage>
        <taxon>Bacteria</taxon>
        <taxon>Bacillati</taxon>
        <taxon>Actinomycetota</taxon>
        <taxon>Actinomycetes</taxon>
        <taxon>Kitasatosporales</taxon>
        <taxon>Streptomycetaceae</taxon>
        <taxon>Actinacidiphila</taxon>
    </lineage>
</organism>
<feature type="region of interest" description="Disordered" evidence="1">
    <location>
        <begin position="1"/>
        <end position="27"/>
    </location>
</feature>
<reference evidence="2 3" key="1">
    <citation type="submission" date="2016-10" db="EMBL/GenBank/DDBJ databases">
        <authorList>
            <person name="de Groot N.N."/>
        </authorList>
    </citation>
    <scope>NUCLEOTIDE SEQUENCE [LARGE SCALE GENOMIC DNA]</scope>
    <source>
        <strain evidence="2 3">CGMCC 4.2026</strain>
    </source>
</reference>
<protein>
    <submittedName>
        <fullName evidence="2">Uncharacterized protein</fullName>
    </submittedName>
</protein>
<evidence type="ECO:0000313" key="3">
    <source>
        <dbReference type="Proteomes" id="UP000181951"/>
    </source>
</evidence>
<sequence>MAGRPARVHGLPPARPPAELGARAPTTTKGIDVDTRTRHSEADAFFRDIALCVATYRAGGPAMVWPAGSGAVVDPYGERAPDGDAGAGRAGDDSAVLRPADPRMREMADRLGTFVGRPVRAGYWALGQGGSTAPCELEHDTVLVQLAGSCECRVAGPGPAADDVDVPAADSPAADDVGVPAADGPSAGDADPAGVRVRLRAGEALYMARPGSYALTGVHASCTLVELRLQD</sequence>
<gene>
    <name evidence="2" type="ORF">SAMN05216267_1002208</name>
</gene>
<keyword evidence="3" id="KW-1185">Reference proteome</keyword>
<feature type="region of interest" description="Disordered" evidence="1">
    <location>
        <begin position="159"/>
        <end position="193"/>
    </location>
</feature>
<evidence type="ECO:0000256" key="1">
    <source>
        <dbReference type="SAM" id="MobiDB-lite"/>
    </source>
</evidence>
<name>A0A1H8EIB2_9ACTN</name>